<dbReference type="Gene3D" id="1.10.1410.10">
    <property type="match status" value="1"/>
</dbReference>
<dbReference type="SUPFAM" id="SSF81301">
    <property type="entry name" value="Nucleotidyltransferase"/>
    <property type="match status" value="1"/>
</dbReference>
<reference evidence="3" key="1">
    <citation type="submission" date="2019-03" db="EMBL/GenBank/DDBJ databases">
        <title>Long read genome sequence of the mycoparasitic Pythium oligandrum ATCC 38472 isolated from sugarbeet rhizosphere.</title>
        <authorList>
            <person name="Gaulin E."/>
        </authorList>
    </citation>
    <scope>NUCLEOTIDE SEQUENCE</scope>
    <source>
        <strain evidence="3">ATCC 38472_TT</strain>
    </source>
</reference>
<sequence length="554" mass="61307">MQSPRRPTRVRAKADAKKPVAPASSASRGSRKRQRPSVTHVVTKPHGSSLRKHQKPKRSGADGYTKPAAASRWQPPDSEDFIPFGATSRPSPGFPRGPKQSLTIRTSTPTLSNKKKNRKKRKLAETVGSTTTTPASSRATLIPLPKLSMFGGASSDLDAEIMAFARFVSLTDEERAFRNRIFYEIKHLILAVFPGAHVKLYGSSSSGLETFRSDLDITVGGDLRVTASLGEIPDVSSAVISDEDDSASDHVVEDSDEDEETSFSLNLAIPGASMSIGNNGGQPVRRAASAPNKSPWNPTLRREKLRQLRLLQQLLNVHRPDYRVKCLPKARIPILMVEDPQSGVSIDIGVNRESFQASDHGRTTALVTDLQSALGPMYIAVVVFLKEFLHQFELDKPFTGGLGSYRLYMMVAYIFTARVSRKAPTLTPSRMLLMFLEVFGNRQKPGFLSSTLELPVRLGNQRDVVDFASIFRLDDCVEKFAMGFDIISKFRSLGHVLYEDRLQKQREASLRRIFECIQAREQAARRQDDVATEIEDDDDSVVGFGSDEESVNAL</sequence>
<dbReference type="InterPro" id="IPR043519">
    <property type="entry name" value="NT_sf"/>
</dbReference>
<dbReference type="GO" id="GO:0043634">
    <property type="term" value="P:polyadenylation-dependent ncRNA catabolic process"/>
    <property type="evidence" value="ECO:0007669"/>
    <property type="project" value="TreeGrafter"/>
</dbReference>
<keyword evidence="4" id="KW-1185">Reference proteome</keyword>
<dbReference type="Proteomes" id="UP000794436">
    <property type="component" value="Unassembled WGS sequence"/>
</dbReference>
<dbReference type="AlphaFoldDB" id="A0A8K1FS66"/>
<comment type="caution">
    <text evidence="3">The sequence shown here is derived from an EMBL/GenBank/DDBJ whole genome shotgun (WGS) entry which is preliminary data.</text>
</comment>
<dbReference type="GO" id="GO:0003729">
    <property type="term" value="F:mRNA binding"/>
    <property type="evidence" value="ECO:0007669"/>
    <property type="project" value="TreeGrafter"/>
</dbReference>
<feature type="region of interest" description="Disordered" evidence="1">
    <location>
        <begin position="1"/>
        <end position="135"/>
    </location>
</feature>
<dbReference type="InterPro" id="IPR045862">
    <property type="entry name" value="Trf4-like"/>
</dbReference>
<dbReference type="GO" id="GO:0031123">
    <property type="term" value="P:RNA 3'-end processing"/>
    <property type="evidence" value="ECO:0007669"/>
    <property type="project" value="TreeGrafter"/>
</dbReference>
<feature type="compositionally biased region" description="Polar residues" evidence="1">
    <location>
        <begin position="100"/>
        <end position="112"/>
    </location>
</feature>
<feature type="domain" description="Poly(A) RNA polymerase mitochondrial-like central palm" evidence="2">
    <location>
        <begin position="157"/>
        <end position="351"/>
    </location>
</feature>
<dbReference type="InterPro" id="IPR054708">
    <property type="entry name" value="MTPAP-like_central"/>
</dbReference>
<feature type="region of interest" description="Disordered" evidence="1">
    <location>
        <begin position="279"/>
        <end position="298"/>
    </location>
</feature>
<name>A0A8K1FS66_PYTOL</name>
<feature type="compositionally biased region" description="Basic residues" evidence="1">
    <location>
        <begin position="113"/>
        <end position="122"/>
    </location>
</feature>
<protein>
    <recommendedName>
        <fullName evidence="2">Poly(A) RNA polymerase mitochondrial-like central palm domain-containing protein</fullName>
    </recommendedName>
</protein>
<dbReference type="Gene3D" id="3.30.460.10">
    <property type="entry name" value="Beta Polymerase, domain 2"/>
    <property type="match status" value="1"/>
</dbReference>
<organism evidence="3 4">
    <name type="scientific">Pythium oligandrum</name>
    <name type="common">Mycoparasitic fungus</name>
    <dbReference type="NCBI Taxonomy" id="41045"/>
    <lineage>
        <taxon>Eukaryota</taxon>
        <taxon>Sar</taxon>
        <taxon>Stramenopiles</taxon>
        <taxon>Oomycota</taxon>
        <taxon>Peronosporomycetes</taxon>
        <taxon>Pythiales</taxon>
        <taxon>Pythiaceae</taxon>
        <taxon>Pythium</taxon>
    </lineage>
</organism>
<dbReference type="GO" id="GO:0031499">
    <property type="term" value="C:TRAMP complex"/>
    <property type="evidence" value="ECO:0007669"/>
    <property type="project" value="TreeGrafter"/>
</dbReference>
<dbReference type="GO" id="GO:0005730">
    <property type="term" value="C:nucleolus"/>
    <property type="evidence" value="ECO:0007669"/>
    <property type="project" value="TreeGrafter"/>
</dbReference>
<feature type="region of interest" description="Disordered" evidence="1">
    <location>
        <begin position="535"/>
        <end position="554"/>
    </location>
</feature>
<evidence type="ECO:0000313" key="4">
    <source>
        <dbReference type="Proteomes" id="UP000794436"/>
    </source>
</evidence>
<dbReference type="PANTHER" id="PTHR23092:SF15">
    <property type="entry name" value="INACTIVE NON-CANONICAL POLY(A) RNA POLYMERASE PROTEIN TRF4-2-RELATED"/>
    <property type="match status" value="1"/>
</dbReference>
<proteinExistence type="predicted"/>
<evidence type="ECO:0000256" key="1">
    <source>
        <dbReference type="SAM" id="MobiDB-lite"/>
    </source>
</evidence>
<feature type="compositionally biased region" description="Basic residues" evidence="1">
    <location>
        <begin position="1"/>
        <end position="11"/>
    </location>
</feature>
<accession>A0A8K1FS66</accession>
<evidence type="ECO:0000259" key="2">
    <source>
        <dbReference type="Pfam" id="PF22600"/>
    </source>
</evidence>
<dbReference type="EMBL" id="SPLM01000002">
    <property type="protein sequence ID" value="TMW68263.1"/>
    <property type="molecule type" value="Genomic_DNA"/>
</dbReference>
<dbReference type="GO" id="GO:1990817">
    <property type="term" value="F:poly(A) RNA polymerase activity"/>
    <property type="evidence" value="ECO:0007669"/>
    <property type="project" value="InterPro"/>
</dbReference>
<dbReference type="SUPFAM" id="SSF81631">
    <property type="entry name" value="PAP/OAS1 substrate-binding domain"/>
    <property type="match status" value="1"/>
</dbReference>
<feature type="compositionally biased region" description="Low complexity" evidence="1">
    <location>
        <begin position="19"/>
        <end position="28"/>
    </location>
</feature>
<gene>
    <name evidence="3" type="ORF">Poli38472_005731</name>
</gene>
<evidence type="ECO:0000313" key="3">
    <source>
        <dbReference type="EMBL" id="TMW68263.1"/>
    </source>
</evidence>
<dbReference type="Pfam" id="PF22600">
    <property type="entry name" value="MTPAP-like_central"/>
    <property type="match status" value="1"/>
</dbReference>
<dbReference type="PANTHER" id="PTHR23092">
    <property type="entry name" value="POLY(A) RNA POLYMERASE"/>
    <property type="match status" value="1"/>
</dbReference>
<dbReference type="OrthoDB" id="273917at2759"/>
<feature type="compositionally biased region" description="Basic residues" evidence="1">
    <location>
        <begin position="49"/>
        <end position="58"/>
    </location>
</feature>